<comment type="caution">
    <text evidence="2">The sequence shown here is derived from an EMBL/GenBank/DDBJ whole genome shotgun (WGS) entry which is preliminary data.</text>
</comment>
<dbReference type="Proteomes" id="UP000619244">
    <property type="component" value="Unassembled WGS sequence"/>
</dbReference>
<protein>
    <submittedName>
        <fullName evidence="2">Uncharacterized protein</fullName>
    </submittedName>
</protein>
<keyword evidence="3" id="KW-1185">Reference proteome</keyword>
<gene>
    <name evidence="2" type="ORF">GCM10010358_37090</name>
</gene>
<accession>A0A918U1C8</accession>
<organism evidence="2 3">
    <name type="scientific">Streptomyces minutiscleroticus</name>
    <dbReference type="NCBI Taxonomy" id="68238"/>
    <lineage>
        <taxon>Bacteria</taxon>
        <taxon>Bacillati</taxon>
        <taxon>Actinomycetota</taxon>
        <taxon>Actinomycetes</taxon>
        <taxon>Kitasatosporales</taxon>
        <taxon>Streptomycetaceae</taxon>
        <taxon>Streptomyces</taxon>
    </lineage>
</organism>
<proteinExistence type="predicted"/>
<evidence type="ECO:0000256" key="1">
    <source>
        <dbReference type="SAM" id="MobiDB-lite"/>
    </source>
</evidence>
<reference evidence="2" key="1">
    <citation type="journal article" date="2014" name="Int. J. Syst. Evol. Microbiol.">
        <title>Complete genome sequence of Corynebacterium casei LMG S-19264T (=DSM 44701T), isolated from a smear-ripened cheese.</title>
        <authorList>
            <consortium name="US DOE Joint Genome Institute (JGI-PGF)"/>
            <person name="Walter F."/>
            <person name="Albersmeier A."/>
            <person name="Kalinowski J."/>
            <person name="Ruckert C."/>
        </authorList>
    </citation>
    <scope>NUCLEOTIDE SEQUENCE</scope>
    <source>
        <strain evidence="2">JCM 4790</strain>
    </source>
</reference>
<name>A0A918U1C8_9ACTN</name>
<dbReference type="RefSeq" id="WP_190191380.1">
    <property type="nucleotide sequence ID" value="NZ_BMVU01000016.1"/>
</dbReference>
<feature type="compositionally biased region" description="Gly residues" evidence="1">
    <location>
        <begin position="48"/>
        <end position="57"/>
    </location>
</feature>
<evidence type="ECO:0000313" key="3">
    <source>
        <dbReference type="Proteomes" id="UP000619244"/>
    </source>
</evidence>
<sequence>MRGQRLSARADDRRLIAWDTLPGTSEFRNRPVLVTIGSDKVVPLSGSRSGGVTGGGRWTPLLAER</sequence>
<reference evidence="2" key="2">
    <citation type="submission" date="2020-09" db="EMBL/GenBank/DDBJ databases">
        <authorList>
            <person name="Sun Q."/>
            <person name="Ohkuma M."/>
        </authorList>
    </citation>
    <scope>NUCLEOTIDE SEQUENCE</scope>
    <source>
        <strain evidence="2">JCM 4790</strain>
    </source>
</reference>
<dbReference type="AlphaFoldDB" id="A0A918U1C8"/>
<dbReference type="EMBL" id="BMVU01000016">
    <property type="protein sequence ID" value="GGX79387.1"/>
    <property type="molecule type" value="Genomic_DNA"/>
</dbReference>
<feature type="region of interest" description="Disordered" evidence="1">
    <location>
        <begin position="44"/>
        <end position="65"/>
    </location>
</feature>
<evidence type="ECO:0000313" key="2">
    <source>
        <dbReference type="EMBL" id="GGX79387.1"/>
    </source>
</evidence>